<accession>A0A812F1V6</accession>
<keyword evidence="1" id="KW-1133">Transmembrane helix</keyword>
<sequence length="101" mass="10943">MLSSEELDTQDRSKYIKIVVAAILAGVFVFLAQDILEWVLEVDFDNPDPSQIDVPKAIVDIFGRMIGFARYVGGAIIVLGIIIAVIKLSLGSIPAGKTPQK</sequence>
<organism evidence="2 3">
    <name type="scientific">Candidatus Nitrosotenuis uzonensis</name>
    <dbReference type="NCBI Taxonomy" id="1407055"/>
    <lineage>
        <taxon>Archaea</taxon>
        <taxon>Nitrososphaerota</taxon>
        <taxon>Candidatus Nitrosotenuis</taxon>
    </lineage>
</organism>
<protein>
    <submittedName>
        <fullName evidence="2">Uncharacterized protein</fullName>
    </submittedName>
</protein>
<name>A0A812F1V6_9ARCH</name>
<comment type="caution">
    <text evidence="2">The sequence shown here is derived from an EMBL/GenBank/DDBJ whole genome shotgun (WGS) entry which is preliminary data.</text>
</comment>
<evidence type="ECO:0000313" key="2">
    <source>
        <dbReference type="EMBL" id="CAE6485769.1"/>
    </source>
</evidence>
<reference evidence="2" key="1">
    <citation type="submission" date="2021-02" db="EMBL/GenBank/DDBJ databases">
        <authorList>
            <person name="Han P."/>
        </authorList>
    </citation>
    <scope>NUCLEOTIDE SEQUENCE</scope>
    <source>
        <strain evidence="2">Candidatus Nitrosotenuis uzonensis 5A</strain>
    </source>
</reference>
<dbReference type="RefSeq" id="WP_205097604.1">
    <property type="nucleotide sequence ID" value="NZ_CAJNAQ010000002.1"/>
</dbReference>
<gene>
    <name evidence="2" type="ORF">NUZ5A_20053</name>
</gene>
<proteinExistence type="predicted"/>
<keyword evidence="1" id="KW-0812">Transmembrane</keyword>
<evidence type="ECO:0000313" key="3">
    <source>
        <dbReference type="Proteomes" id="UP000655759"/>
    </source>
</evidence>
<keyword evidence="1" id="KW-0472">Membrane</keyword>
<dbReference type="EMBL" id="CAJNAQ010000002">
    <property type="protein sequence ID" value="CAE6485769.1"/>
    <property type="molecule type" value="Genomic_DNA"/>
</dbReference>
<dbReference type="Proteomes" id="UP000655759">
    <property type="component" value="Unassembled WGS sequence"/>
</dbReference>
<feature type="transmembrane region" description="Helical" evidence="1">
    <location>
        <begin position="68"/>
        <end position="90"/>
    </location>
</feature>
<dbReference type="AlphaFoldDB" id="A0A812F1V6"/>
<evidence type="ECO:0000256" key="1">
    <source>
        <dbReference type="SAM" id="Phobius"/>
    </source>
</evidence>
<feature type="transmembrane region" description="Helical" evidence="1">
    <location>
        <begin position="15"/>
        <end position="36"/>
    </location>
</feature>